<gene>
    <name evidence="2" type="ORF">CAUS1442_LOCUS14391</name>
</gene>
<evidence type="ECO:0000313" key="2">
    <source>
        <dbReference type="EMBL" id="CAD8342256.1"/>
    </source>
</evidence>
<proteinExistence type="predicted"/>
<feature type="region of interest" description="Disordered" evidence="1">
    <location>
        <begin position="80"/>
        <end position="205"/>
    </location>
</feature>
<protein>
    <submittedName>
        <fullName evidence="2">Uncharacterized protein</fullName>
    </submittedName>
</protein>
<accession>A0A7R9ZSN2</accession>
<name>A0A7R9ZSN2_9STRA</name>
<sequence length="205" mass="21792">MPFSALDEFMSNLCRSSLSEGSDRPRVHIVRDDARSSFGSGGGSCRSIDSRGFGGSFNQAGAIGLFTSTSSLDEISIATSADGADHEECPHDGSERQRGAMSSALPPPTQPNASALMAMGVGDDYDAPHAFSSTSSSRRRRLFSESKAATLSNMDAPPPPPPHIAASPLMYEAPNSCEREPAQDKRLGPASRSRRQRIRPSQFSS</sequence>
<dbReference type="AlphaFoldDB" id="A0A7R9ZSN2"/>
<evidence type="ECO:0000256" key="1">
    <source>
        <dbReference type="SAM" id="MobiDB-lite"/>
    </source>
</evidence>
<feature type="compositionally biased region" description="Basic and acidic residues" evidence="1">
    <location>
        <begin position="177"/>
        <end position="187"/>
    </location>
</feature>
<feature type="compositionally biased region" description="Basic and acidic residues" evidence="1">
    <location>
        <begin position="83"/>
        <end position="98"/>
    </location>
</feature>
<dbReference type="EMBL" id="HBEF01023249">
    <property type="protein sequence ID" value="CAD8342256.1"/>
    <property type="molecule type" value="Transcribed_RNA"/>
</dbReference>
<reference evidence="2" key="1">
    <citation type="submission" date="2021-01" db="EMBL/GenBank/DDBJ databases">
        <authorList>
            <person name="Corre E."/>
            <person name="Pelletier E."/>
            <person name="Niang G."/>
            <person name="Scheremetjew M."/>
            <person name="Finn R."/>
            <person name="Kale V."/>
            <person name="Holt S."/>
            <person name="Cochrane G."/>
            <person name="Meng A."/>
            <person name="Brown T."/>
            <person name="Cohen L."/>
        </authorList>
    </citation>
    <scope>NUCLEOTIDE SEQUENCE</scope>
    <source>
        <strain evidence="2">CCMP3328</strain>
    </source>
</reference>
<organism evidence="2">
    <name type="scientific">Craspedostauros australis</name>
    <dbReference type="NCBI Taxonomy" id="1486917"/>
    <lineage>
        <taxon>Eukaryota</taxon>
        <taxon>Sar</taxon>
        <taxon>Stramenopiles</taxon>
        <taxon>Ochrophyta</taxon>
        <taxon>Bacillariophyta</taxon>
        <taxon>Bacillariophyceae</taxon>
        <taxon>Bacillariophycidae</taxon>
        <taxon>Naviculales</taxon>
        <taxon>Naviculaceae</taxon>
        <taxon>Craspedostauros</taxon>
    </lineage>
</organism>